<sequence length="68" mass="7582">MMGLLKARLLHRTITLGTTVSAMANGQLHSKSALPLRVLQRRKRCRTKSPSQILRRMTATARHSSASQ</sequence>
<dbReference type="AlphaFoldDB" id="A0A448WC74"/>
<dbReference type="EMBL" id="CAAALY010003420">
    <property type="protein sequence ID" value="VEL08214.1"/>
    <property type="molecule type" value="Genomic_DNA"/>
</dbReference>
<keyword evidence="3" id="KW-1185">Reference proteome</keyword>
<evidence type="ECO:0000313" key="3">
    <source>
        <dbReference type="Proteomes" id="UP000784294"/>
    </source>
</evidence>
<organism evidence="2 3">
    <name type="scientific">Protopolystoma xenopodis</name>
    <dbReference type="NCBI Taxonomy" id="117903"/>
    <lineage>
        <taxon>Eukaryota</taxon>
        <taxon>Metazoa</taxon>
        <taxon>Spiralia</taxon>
        <taxon>Lophotrochozoa</taxon>
        <taxon>Platyhelminthes</taxon>
        <taxon>Monogenea</taxon>
        <taxon>Polyopisthocotylea</taxon>
        <taxon>Polystomatidea</taxon>
        <taxon>Polystomatidae</taxon>
        <taxon>Protopolystoma</taxon>
    </lineage>
</organism>
<protein>
    <submittedName>
        <fullName evidence="2">Uncharacterized protein</fullName>
    </submittedName>
</protein>
<name>A0A448WC74_9PLAT</name>
<feature type="region of interest" description="Disordered" evidence="1">
    <location>
        <begin position="42"/>
        <end position="68"/>
    </location>
</feature>
<evidence type="ECO:0000256" key="1">
    <source>
        <dbReference type="SAM" id="MobiDB-lite"/>
    </source>
</evidence>
<comment type="caution">
    <text evidence="2">The sequence shown here is derived from an EMBL/GenBank/DDBJ whole genome shotgun (WGS) entry which is preliminary data.</text>
</comment>
<reference evidence="2" key="1">
    <citation type="submission" date="2018-11" db="EMBL/GenBank/DDBJ databases">
        <authorList>
            <consortium name="Pathogen Informatics"/>
        </authorList>
    </citation>
    <scope>NUCLEOTIDE SEQUENCE</scope>
</reference>
<proteinExistence type="predicted"/>
<evidence type="ECO:0000313" key="2">
    <source>
        <dbReference type="EMBL" id="VEL08214.1"/>
    </source>
</evidence>
<accession>A0A448WC74</accession>
<gene>
    <name evidence="2" type="ORF">PXEA_LOCUS1654</name>
</gene>
<dbReference type="Proteomes" id="UP000784294">
    <property type="component" value="Unassembled WGS sequence"/>
</dbReference>